<name>A0A5N5ID14_9ROSA</name>
<evidence type="ECO:0000313" key="1">
    <source>
        <dbReference type="EMBL" id="KAB2636471.1"/>
    </source>
</evidence>
<evidence type="ECO:0000313" key="2">
    <source>
        <dbReference type="Proteomes" id="UP000327157"/>
    </source>
</evidence>
<sequence length="128" mass="14582">MNHTTQSFSKYWKREDLISVGEVCLSVAKHVMVEDLCFEVCRVRNGAFVQENDQRIGSDSTAEFVVSVISRDNGGAFVKKHRMVRKKVRFVEENERTVWKVMVNDELKSEQKGGENGKRASKKGENGV</sequence>
<accession>A0A5N5ID14</accession>
<dbReference type="Proteomes" id="UP000327157">
    <property type="component" value="Chromosome 5"/>
</dbReference>
<reference evidence="1 2" key="3">
    <citation type="submission" date="2019-11" db="EMBL/GenBank/DDBJ databases">
        <title>A de novo genome assembly of a pear dwarfing rootstock.</title>
        <authorList>
            <person name="Wang F."/>
            <person name="Wang J."/>
            <person name="Li S."/>
            <person name="Zhang Y."/>
            <person name="Fang M."/>
            <person name="Ma L."/>
            <person name="Zhao Y."/>
            <person name="Jiang S."/>
        </authorList>
    </citation>
    <scope>NUCLEOTIDE SEQUENCE [LARGE SCALE GENOMIC DNA]</scope>
    <source>
        <strain evidence="1">S2</strain>
        <tissue evidence="1">Leaf</tissue>
    </source>
</reference>
<dbReference type="AlphaFoldDB" id="A0A5N5ID14"/>
<keyword evidence="2" id="KW-1185">Reference proteome</keyword>
<comment type="caution">
    <text evidence="1">The sequence shown here is derived from an EMBL/GenBank/DDBJ whole genome shotgun (WGS) entry which is preliminary data.</text>
</comment>
<organism evidence="1 2">
    <name type="scientific">Pyrus ussuriensis x Pyrus communis</name>
    <dbReference type="NCBI Taxonomy" id="2448454"/>
    <lineage>
        <taxon>Eukaryota</taxon>
        <taxon>Viridiplantae</taxon>
        <taxon>Streptophyta</taxon>
        <taxon>Embryophyta</taxon>
        <taxon>Tracheophyta</taxon>
        <taxon>Spermatophyta</taxon>
        <taxon>Magnoliopsida</taxon>
        <taxon>eudicotyledons</taxon>
        <taxon>Gunneridae</taxon>
        <taxon>Pentapetalae</taxon>
        <taxon>rosids</taxon>
        <taxon>fabids</taxon>
        <taxon>Rosales</taxon>
        <taxon>Rosaceae</taxon>
        <taxon>Amygdaloideae</taxon>
        <taxon>Maleae</taxon>
        <taxon>Pyrus</taxon>
    </lineage>
</organism>
<gene>
    <name evidence="1" type="ORF">D8674_027005</name>
</gene>
<reference evidence="1 2" key="1">
    <citation type="submission" date="2019-09" db="EMBL/GenBank/DDBJ databases">
        <authorList>
            <person name="Ou C."/>
        </authorList>
    </citation>
    <scope>NUCLEOTIDE SEQUENCE [LARGE SCALE GENOMIC DNA]</scope>
    <source>
        <strain evidence="1">S2</strain>
        <tissue evidence="1">Leaf</tissue>
    </source>
</reference>
<proteinExistence type="predicted"/>
<dbReference type="EMBL" id="SMOL01000004">
    <property type="protein sequence ID" value="KAB2636471.1"/>
    <property type="molecule type" value="Genomic_DNA"/>
</dbReference>
<reference evidence="2" key="2">
    <citation type="submission" date="2019-10" db="EMBL/GenBank/DDBJ databases">
        <title>A de novo genome assembly of a pear dwarfing rootstock.</title>
        <authorList>
            <person name="Wang F."/>
            <person name="Wang J."/>
            <person name="Li S."/>
            <person name="Zhang Y."/>
            <person name="Fang M."/>
            <person name="Ma L."/>
            <person name="Zhao Y."/>
            <person name="Jiang S."/>
        </authorList>
    </citation>
    <scope>NUCLEOTIDE SEQUENCE [LARGE SCALE GENOMIC DNA]</scope>
</reference>
<protein>
    <submittedName>
        <fullName evidence="1">Protein LOW PSII ACCUMULATION 1</fullName>
    </submittedName>
</protein>